<dbReference type="Pfam" id="PF01393">
    <property type="entry name" value="Chromo_shadow"/>
    <property type="match status" value="1"/>
</dbReference>
<dbReference type="OMA" id="TWHSFPE"/>
<dbReference type="STRING" id="36166.T1GNV0"/>
<dbReference type="GO" id="GO:0005634">
    <property type="term" value="C:nucleus"/>
    <property type="evidence" value="ECO:0007669"/>
    <property type="project" value="UniProtKB-SubCell"/>
</dbReference>
<evidence type="ECO:0000256" key="2">
    <source>
        <dbReference type="ARBA" id="ARBA00022737"/>
    </source>
</evidence>
<dbReference type="AlphaFoldDB" id="T1GNV0"/>
<dbReference type="SMART" id="SM00298">
    <property type="entry name" value="CHROMO"/>
    <property type="match status" value="1"/>
</dbReference>
<dbReference type="EnsemblMetazoa" id="MESCA005261-RA">
    <property type="protein sequence ID" value="MESCA005261-PA"/>
    <property type="gene ID" value="MESCA005261"/>
</dbReference>
<accession>T1GNV0</accession>
<comment type="subcellular location">
    <subcellularLocation>
        <location evidence="1">Nucleus</location>
    </subcellularLocation>
</comment>
<evidence type="ECO:0000313" key="7">
    <source>
        <dbReference type="Proteomes" id="UP000015102"/>
    </source>
</evidence>
<dbReference type="InterPro" id="IPR051219">
    <property type="entry name" value="Heterochromatin_chromo-domain"/>
</dbReference>
<dbReference type="GO" id="GO:0005694">
    <property type="term" value="C:chromosome"/>
    <property type="evidence" value="ECO:0007669"/>
    <property type="project" value="UniProtKB-ARBA"/>
</dbReference>
<name>T1GNV0_MEGSC</name>
<dbReference type="CDD" id="cd00034">
    <property type="entry name" value="CSD"/>
    <property type="match status" value="1"/>
</dbReference>
<dbReference type="InterPro" id="IPR000953">
    <property type="entry name" value="Chromo/chromo_shadow_dom"/>
</dbReference>
<dbReference type="FunFam" id="2.40.50.40:FF:000031">
    <property type="entry name" value="Heterochromatin protein 1"/>
    <property type="match status" value="1"/>
</dbReference>
<reference evidence="7" key="1">
    <citation type="submission" date="2013-02" db="EMBL/GenBank/DDBJ databases">
        <authorList>
            <person name="Hughes D."/>
        </authorList>
    </citation>
    <scope>NUCLEOTIDE SEQUENCE</scope>
    <source>
        <strain>Durham</strain>
        <strain evidence="7">NC isolate 2 -- Noor lab</strain>
    </source>
</reference>
<reference evidence="6" key="2">
    <citation type="submission" date="2015-06" db="UniProtKB">
        <authorList>
            <consortium name="EnsemblMetazoa"/>
        </authorList>
    </citation>
    <scope>IDENTIFICATION</scope>
</reference>
<feature type="compositionally biased region" description="Basic and acidic residues" evidence="4">
    <location>
        <begin position="51"/>
        <end position="62"/>
    </location>
</feature>
<evidence type="ECO:0000256" key="4">
    <source>
        <dbReference type="SAM" id="MobiDB-lite"/>
    </source>
</evidence>
<evidence type="ECO:0000256" key="1">
    <source>
        <dbReference type="ARBA" id="ARBA00004123"/>
    </source>
</evidence>
<keyword evidence="3" id="KW-0539">Nucleus</keyword>
<evidence type="ECO:0000259" key="5">
    <source>
        <dbReference type="PROSITE" id="PS50013"/>
    </source>
</evidence>
<dbReference type="EMBL" id="CAQQ02181405">
    <property type="status" value="NOT_ANNOTATED_CDS"/>
    <property type="molecule type" value="Genomic_DNA"/>
</dbReference>
<feature type="region of interest" description="Disordered" evidence="4">
    <location>
        <begin position="1"/>
        <end position="62"/>
    </location>
</feature>
<dbReference type="SUPFAM" id="SSF54160">
    <property type="entry name" value="Chromo domain-like"/>
    <property type="match status" value="1"/>
</dbReference>
<dbReference type="Gene3D" id="2.40.50.40">
    <property type="match status" value="1"/>
</dbReference>
<organism evidence="6 7">
    <name type="scientific">Megaselia scalaris</name>
    <name type="common">Humpbacked fly</name>
    <name type="synonym">Phora scalaris</name>
    <dbReference type="NCBI Taxonomy" id="36166"/>
    <lineage>
        <taxon>Eukaryota</taxon>
        <taxon>Metazoa</taxon>
        <taxon>Ecdysozoa</taxon>
        <taxon>Arthropoda</taxon>
        <taxon>Hexapoda</taxon>
        <taxon>Insecta</taxon>
        <taxon>Pterygota</taxon>
        <taxon>Neoptera</taxon>
        <taxon>Endopterygota</taxon>
        <taxon>Diptera</taxon>
        <taxon>Brachycera</taxon>
        <taxon>Muscomorpha</taxon>
        <taxon>Platypezoidea</taxon>
        <taxon>Phoridae</taxon>
        <taxon>Megaseliini</taxon>
        <taxon>Megaselia</taxon>
    </lineage>
</organism>
<dbReference type="Proteomes" id="UP000015102">
    <property type="component" value="Unassembled WGS sequence"/>
</dbReference>
<dbReference type="PROSITE" id="PS50013">
    <property type="entry name" value="CHROMO_2"/>
    <property type="match status" value="1"/>
</dbReference>
<feature type="domain" description="Chromo" evidence="5">
    <location>
        <begin position="68"/>
        <end position="126"/>
    </location>
</feature>
<sequence>MHLTKNSLTKIPIAGSTDLNNSSIPTEGKDGGVKKRAASSGPGVDGKKKKLAEADTTDDKPCGFDRGLEPVKIIGATDASGELMFLMKWKGCDEADLVPAKQANVKCPQVVIQFYEDRLTWHVPGTDNAEQNAAA</sequence>
<keyword evidence="7" id="KW-1185">Reference proteome</keyword>
<dbReference type="InterPro" id="IPR016197">
    <property type="entry name" value="Chromo-like_dom_sf"/>
</dbReference>
<keyword evidence="2" id="KW-0677">Repeat</keyword>
<evidence type="ECO:0000256" key="3">
    <source>
        <dbReference type="ARBA" id="ARBA00023242"/>
    </source>
</evidence>
<protein>
    <recommendedName>
        <fullName evidence="5">Chromo domain-containing protein</fullName>
    </recommendedName>
</protein>
<dbReference type="HOGENOM" id="CLU_1888150_0_0_1"/>
<dbReference type="InterPro" id="IPR008251">
    <property type="entry name" value="Chromo_shadow_dom"/>
</dbReference>
<dbReference type="SMART" id="SM00300">
    <property type="entry name" value="ChSh"/>
    <property type="match status" value="1"/>
</dbReference>
<evidence type="ECO:0000313" key="6">
    <source>
        <dbReference type="EnsemblMetazoa" id="MESCA005261-PA"/>
    </source>
</evidence>
<dbReference type="PANTHER" id="PTHR22812">
    <property type="entry name" value="CHROMOBOX PROTEIN"/>
    <property type="match status" value="1"/>
</dbReference>
<proteinExistence type="predicted"/>